<dbReference type="SUPFAM" id="SSF82866">
    <property type="entry name" value="Multidrug efflux transporter AcrB transmembrane domain"/>
    <property type="match status" value="2"/>
</dbReference>
<dbReference type="Proteomes" id="UP000283479">
    <property type="component" value="Unassembled WGS sequence"/>
</dbReference>
<dbReference type="InterPro" id="IPR050545">
    <property type="entry name" value="Mycobact_MmpL"/>
</dbReference>
<dbReference type="PROSITE" id="PS50156">
    <property type="entry name" value="SSD"/>
    <property type="match status" value="1"/>
</dbReference>
<dbReference type="Gene3D" id="1.20.1640.10">
    <property type="entry name" value="Multidrug efflux transporter AcrB transmembrane domain"/>
    <property type="match status" value="2"/>
</dbReference>
<evidence type="ECO:0000256" key="4">
    <source>
        <dbReference type="ARBA" id="ARBA00022692"/>
    </source>
</evidence>
<evidence type="ECO:0000259" key="8">
    <source>
        <dbReference type="PROSITE" id="PS50156"/>
    </source>
</evidence>
<keyword evidence="10" id="KW-1185">Reference proteome</keyword>
<dbReference type="EMBL" id="RKLO01000002">
    <property type="protein sequence ID" value="RVW04089.1"/>
    <property type="molecule type" value="Genomic_DNA"/>
</dbReference>
<keyword evidence="3" id="KW-1003">Cell membrane</keyword>
<feature type="transmembrane region" description="Helical" evidence="7">
    <location>
        <begin position="629"/>
        <end position="648"/>
    </location>
</feature>
<accession>A0A438AZH0</accession>
<organism evidence="9 10">
    <name type="scientific">Rhodococcus xishaensis</name>
    <dbReference type="NCBI Taxonomy" id="2487364"/>
    <lineage>
        <taxon>Bacteria</taxon>
        <taxon>Bacillati</taxon>
        <taxon>Actinomycetota</taxon>
        <taxon>Actinomycetes</taxon>
        <taxon>Mycobacteriales</taxon>
        <taxon>Nocardiaceae</taxon>
        <taxon>Rhodococcus</taxon>
    </lineage>
</organism>
<gene>
    <name evidence="9" type="ORF">EGT50_06285</name>
</gene>
<feature type="transmembrane region" description="Helical" evidence="7">
    <location>
        <begin position="308"/>
        <end position="331"/>
    </location>
</feature>
<dbReference type="PANTHER" id="PTHR33406">
    <property type="entry name" value="MEMBRANE PROTEIN MJ1562-RELATED"/>
    <property type="match status" value="1"/>
</dbReference>
<feature type="transmembrane region" description="Helical" evidence="7">
    <location>
        <begin position="278"/>
        <end position="296"/>
    </location>
</feature>
<evidence type="ECO:0000313" key="10">
    <source>
        <dbReference type="Proteomes" id="UP000283479"/>
    </source>
</evidence>
<name>A0A438AZH0_9NOCA</name>
<evidence type="ECO:0000256" key="6">
    <source>
        <dbReference type="ARBA" id="ARBA00023136"/>
    </source>
</evidence>
<feature type="domain" description="SSD" evidence="8">
    <location>
        <begin position="197"/>
        <end position="329"/>
    </location>
</feature>
<evidence type="ECO:0000256" key="7">
    <source>
        <dbReference type="SAM" id="Phobius"/>
    </source>
</evidence>
<dbReference type="AlphaFoldDB" id="A0A438AZH0"/>
<feature type="transmembrane region" description="Helical" evidence="7">
    <location>
        <begin position="654"/>
        <end position="676"/>
    </location>
</feature>
<evidence type="ECO:0000256" key="2">
    <source>
        <dbReference type="ARBA" id="ARBA00010157"/>
    </source>
</evidence>
<comment type="similarity">
    <text evidence="2">Belongs to the resistance-nodulation-cell division (RND) (TC 2.A.6) family. MmpL subfamily.</text>
</comment>
<reference evidence="9 10" key="1">
    <citation type="submission" date="2018-11" db="EMBL/GenBank/DDBJ databases">
        <title>Rhodococcus spongicola sp. nov. and Rhodococcus xishaensis sp. nov. from marine sponges.</title>
        <authorList>
            <person name="Li L."/>
            <person name="Lin H.W."/>
        </authorList>
    </citation>
    <scope>NUCLEOTIDE SEQUENCE [LARGE SCALE GENOMIC DNA]</scope>
    <source>
        <strain evidence="9 10">LHW51113</strain>
    </source>
</reference>
<evidence type="ECO:0000256" key="1">
    <source>
        <dbReference type="ARBA" id="ARBA00004651"/>
    </source>
</evidence>
<proteinExistence type="inferred from homology"/>
<evidence type="ECO:0000313" key="9">
    <source>
        <dbReference type="EMBL" id="RVW04089.1"/>
    </source>
</evidence>
<dbReference type="PANTHER" id="PTHR33406:SF11">
    <property type="entry name" value="MEMBRANE PROTEIN SCO6666-RELATED"/>
    <property type="match status" value="1"/>
</dbReference>
<dbReference type="RefSeq" id="WP_127951706.1">
    <property type="nucleotide sequence ID" value="NZ_RKLO01000002.1"/>
</dbReference>
<feature type="transmembrane region" description="Helical" evidence="7">
    <location>
        <begin position="367"/>
        <end position="387"/>
    </location>
</feature>
<feature type="transmembrane region" description="Helical" evidence="7">
    <location>
        <begin position="543"/>
        <end position="565"/>
    </location>
</feature>
<evidence type="ECO:0000256" key="5">
    <source>
        <dbReference type="ARBA" id="ARBA00022989"/>
    </source>
</evidence>
<feature type="transmembrane region" description="Helical" evidence="7">
    <location>
        <begin position="226"/>
        <end position="250"/>
    </location>
</feature>
<dbReference type="InterPro" id="IPR000731">
    <property type="entry name" value="SSD"/>
</dbReference>
<dbReference type="InterPro" id="IPR004869">
    <property type="entry name" value="MMPL_dom"/>
</dbReference>
<comment type="subcellular location">
    <subcellularLocation>
        <location evidence="1">Cell membrane</location>
        <topology evidence="1">Multi-pass membrane protein</topology>
    </subcellularLocation>
</comment>
<feature type="transmembrane region" description="Helical" evidence="7">
    <location>
        <begin position="516"/>
        <end position="536"/>
    </location>
</feature>
<evidence type="ECO:0000256" key="3">
    <source>
        <dbReference type="ARBA" id="ARBA00022475"/>
    </source>
</evidence>
<feature type="transmembrane region" description="Helical" evidence="7">
    <location>
        <begin position="585"/>
        <end position="608"/>
    </location>
</feature>
<keyword evidence="6 7" id="KW-0472">Membrane</keyword>
<keyword evidence="4 7" id="KW-0812">Transmembrane</keyword>
<comment type="caution">
    <text evidence="9">The sequence shown here is derived from an EMBL/GenBank/DDBJ whole genome shotgun (WGS) entry which is preliminary data.</text>
</comment>
<protein>
    <submittedName>
        <fullName evidence="9">MMPL family transporter</fullName>
    </submittedName>
</protein>
<dbReference type="GO" id="GO:0005886">
    <property type="term" value="C:plasma membrane"/>
    <property type="evidence" value="ECO:0007669"/>
    <property type="project" value="UniProtKB-SubCell"/>
</dbReference>
<dbReference type="OrthoDB" id="7051771at2"/>
<sequence length="736" mass="77067">MNRWASTIFRHRWTVLLSTIALILIAGAWGSSVMDKLGAGGYSDPGSESVEVDRLVEQHFGRQSPDVVAVYTIPDDRTIDEVGDEVHRSLEAIDPVLLDRPVVTYWNTPVGAGFLRSEDGTKVLALVFAAGDEDARLAAFGDIAPHLTVPGVDTEITGFAALAAEINEQSQRDLVVAELLSLPVTLVVLVMVFGGLVAASLPVAVGLLSILGALASLRLISEFTDVNVFAVNIASLLGLGLAIDYGLFIVSRFREELARDGAAVESALTRTLGTAGRTVAFSALLLMCAFAGTLVFPQPVLKSLGFGAMSAVAVAATMSLTALPAALALVGHRIGKWSWRKDTFERGEARAQRFWGRVTGAVLRRPGAVAFGIVSVFVLVATPVFGVKFGDVDHTAFAPDSSARLGAETIATELPAANSGVLILGTGVDGAAPTPSALAKFRHAVSGIDGVTTVAVVGSKDGVVIMQARLSVPDRSQGAVAVVEQVRGLDTPEGMNVQIGGLTAITVDGVDAIIKWLPVMLAVMAAATLLLMLLAFGSIVLPIKAVAVAFLSLAATFGILTLVFYDGHFAGVLGVSQGPLPAGMVVLVIAVVFGLSTDYEVFLISRMVEARQAGATTEQAILVGATRTGRVVTAAATLLILVTGAFTLSELTPMRFIGMGMIIALALDATLVRMLLVPALVKLMGDVNWWGPAFLRKRATDGRPMSADRSADTIEDAARMAELEGEPPDRAVRTRS</sequence>
<dbReference type="Pfam" id="PF03176">
    <property type="entry name" value="MMPL"/>
    <property type="match status" value="2"/>
</dbReference>
<keyword evidence="5 7" id="KW-1133">Transmembrane helix</keyword>